<reference evidence="1 2" key="1">
    <citation type="submission" date="2020-12" db="EMBL/GenBank/DDBJ databases">
        <authorList>
            <person name="Shan Y."/>
        </authorList>
    </citation>
    <scope>NUCLEOTIDE SEQUENCE [LARGE SCALE GENOMIC DNA]</scope>
    <source>
        <strain evidence="2">csc3.9</strain>
    </source>
</reference>
<protein>
    <submittedName>
        <fullName evidence="1">Adenosylcobinamide amidohydrolase</fullName>
    </submittedName>
</protein>
<dbReference type="RefSeq" id="WP_198569867.1">
    <property type="nucleotide sequence ID" value="NZ_CP066167.1"/>
</dbReference>
<organism evidence="1 2">
    <name type="scientific">Spongiibacter nanhainus</name>
    <dbReference type="NCBI Taxonomy" id="2794344"/>
    <lineage>
        <taxon>Bacteria</taxon>
        <taxon>Pseudomonadati</taxon>
        <taxon>Pseudomonadota</taxon>
        <taxon>Gammaproteobacteria</taxon>
        <taxon>Cellvibrionales</taxon>
        <taxon>Spongiibacteraceae</taxon>
        <taxon>Spongiibacter</taxon>
    </lineage>
</organism>
<keyword evidence="2" id="KW-1185">Reference proteome</keyword>
<dbReference type="AlphaFoldDB" id="A0A7T4R0W5"/>
<evidence type="ECO:0000313" key="1">
    <source>
        <dbReference type="EMBL" id="QQD18370.1"/>
    </source>
</evidence>
<sequence length="258" mass="26699">MPHTPVTDDTSAIAKGPAAEVSTAPFPTELGQLQVSENWVTLGFDQARPCLSSAVVNGGLVNATRWINLKVSGDQAEAAHCPTATVAALCQQQQWPEEPAPVAMMTAASMDSLRVRFAEVCGEQLAVLVTTGLANARRAGDRAEYRQLSDHCNEVGTINIAVVTSATLSTAVMAECMMTATEAKTAVLQKHGVISPVSGELATGTGTDSLAVFGGHGQQAAFAGKHTIFGEVLARLVIEGIDAAAYKAAPTIAKVAIS</sequence>
<accession>A0A7T4R0W5</accession>
<proteinExistence type="predicted"/>
<dbReference type="EMBL" id="CP066167">
    <property type="protein sequence ID" value="QQD18370.1"/>
    <property type="molecule type" value="Genomic_DNA"/>
</dbReference>
<keyword evidence="1" id="KW-0378">Hydrolase</keyword>
<name>A0A7T4R0W5_9GAMM</name>
<dbReference type="KEGG" id="snan:I6N98_00380"/>
<dbReference type="Proteomes" id="UP000596063">
    <property type="component" value="Chromosome"/>
</dbReference>
<dbReference type="Pfam" id="PF01955">
    <property type="entry name" value="CbiZ"/>
    <property type="match status" value="1"/>
</dbReference>
<dbReference type="InterPro" id="IPR052209">
    <property type="entry name" value="CbiZ"/>
</dbReference>
<evidence type="ECO:0000313" key="2">
    <source>
        <dbReference type="Proteomes" id="UP000596063"/>
    </source>
</evidence>
<dbReference type="GO" id="GO:0016787">
    <property type="term" value="F:hydrolase activity"/>
    <property type="evidence" value="ECO:0007669"/>
    <property type="project" value="UniProtKB-KW"/>
</dbReference>
<gene>
    <name evidence="1" type="ORF">I6N98_00380</name>
</gene>
<dbReference type="InterPro" id="IPR002808">
    <property type="entry name" value="AdoCbi_amidolase"/>
</dbReference>
<dbReference type="PANTHER" id="PTHR35336">
    <property type="entry name" value="ADENOSYLCOBINAMIDE AMIDOHYDROLASE"/>
    <property type="match status" value="1"/>
</dbReference>
<dbReference type="PANTHER" id="PTHR35336:SF5">
    <property type="entry name" value="ADENOSYLCOBINAMIDE AMIDOHYDROLASE"/>
    <property type="match status" value="1"/>
</dbReference>